<evidence type="ECO:0000256" key="4">
    <source>
        <dbReference type="ARBA" id="ARBA00023136"/>
    </source>
</evidence>
<keyword evidence="2 6" id="KW-0812">Transmembrane</keyword>
<dbReference type="InterPro" id="IPR007273">
    <property type="entry name" value="SCAMP"/>
</dbReference>
<protein>
    <recommendedName>
        <fullName evidence="8">Scamp-domain-containing protein</fullName>
    </recommendedName>
</protein>
<evidence type="ECO:0000256" key="2">
    <source>
        <dbReference type="ARBA" id="ARBA00022692"/>
    </source>
</evidence>
<feature type="transmembrane region" description="Helical" evidence="6">
    <location>
        <begin position="187"/>
        <end position="206"/>
    </location>
</feature>
<evidence type="ECO:0000256" key="6">
    <source>
        <dbReference type="SAM" id="Phobius"/>
    </source>
</evidence>
<name>A0A077WZP8_9FUNG</name>
<evidence type="ECO:0000256" key="3">
    <source>
        <dbReference type="ARBA" id="ARBA00022989"/>
    </source>
</evidence>
<comment type="subcellular location">
    <subcellularLocation>
        <location evidence="1">Membrane</location>
        <topology evidence="1">Multi-pass membrane protein</topology>
    </subcellularLocation>
</comment>
<feature type="region of interest" description="Disordered" evidence="5">
    <location>
        <begin position="1"/>
        <end position="60"/>
    </location>
</feature>
<dbReference type="EMBL" id="LK023357">
    <property type="protein sequence ID" value="CDS12443.1"/>
    <property type="molecule type" value="Genomic_DNA"/>
</dbReference>
<dbReference type="Pfam" id="PF04144">
    <property type="entry name" value="SCAMP"/>
    <property type="match status" value="1"/>
</dbReference>
<dbReference type="PANTHER" id="PTHR10687">
    <property type="entry name" value="SECRETORY CARRIER-ASSOCIATED MEMBRANE PROTEIN SCAMP"/>
    <property type="match status" value="1"/>
</dbReference>
<evidence type="ECO:0000313" key="7">
    <source>
        <dbReference type="EMBL" id="CDS12443.1"/>
    </source>
</evidence>
<dbReference type="GO" id="GO:0015031">
    <property type="term" value="P:protein transport"/>
    <property type="evidence" value="ECO:0007669"/>
    <property type="project" value="InterPro"/>
</dbReference>
<gene>
    <name evidence="7" type="ORF">LRAMOSA04637</name>
</gene>
<organism evidence="7">
    <name type="scientific">Lichtheimia ramosa</name>
    <dbReference type="NCBI Taxonomy" id="688394"/>
    <lineage>
        <taxon>Eukaryota</taxon>
        <taxon>Fungi</taxon>
        <taxon>Fungi incertae sedis</taxon>
        <taxon>Mucoromycota</taxon>
        <taxon>Mucoromycotina</taxon>
        <taxon>Mucoromycetes</taxon>
        <taxon>Mucorales</taxon>
        <taxon>Lichtheimiaceae</taxon>
        <taxon>Lichtheimia</taxon>
    </lineage>
</organism>
<dbReference type="PANTHER" id="PTHR10687:SF90">
    <property type="entry name" value="SECRETORY CARRIER MEMBRANE PROTEIN"/>
    <property type="match status" value="1"/>
</dbReference>
<evidence type="ECO:0008006" key="8">
    <source>
        <dbReference type="Google" id="ProtNLM"/>
    </source>
</evidence>
<sequence>MAHQQANPFDDPSNPFQDPSITSALNSNRQDASLQLEQDGVNDHDNFTTVRQYQDNSHDPFETVHDQKMLVDDTQQGMVDSGSSSGSPGNNDLQAREEALRRKERELAEREARLGERQRPHANNFPPCFPIMYLDITTEIPLNHQSTVWWLYREWLWFELTLVLNFVACLCLLFSHPASVTSAPTDLGIALTQMFTHSLASFFLWYRPVYNAYMKEVSLYYTLYFIFNGFHILYTFYMAIGIPSTGGAGLILVVTLFTDGYIITGIIALLASVCWLGMGFLALYLYFSTYKHYKAAGHTFKEAKDEAYSRVGGSSAARDAAVSMAWNSRR</sequence>
<reference evidence="7" key="1">
    <citation type="journal article" date="2014" name="Genome Announc.">
        <title>De novo whole-genome sequence and genome annotation of Lichtheimia ramosa.</title>
        <authorList>
            <person name="Linde J."/>
            <person name="Schwartze V."/>
            <person name="Binder U."/>
            <person name="Lass-Florl C."/>
            <person name="Voigt K."/>
            <person name="Horn F."/>
        </authorList>
    </citation>
    <scope>NUCLEOTIDE SEQUENCE</scope>
    <source>
        <strain evidence="7">JMRC FSU:6197</strain>
    </source>
</reference>
<feature type="compositionally biased region" description="Polar residues" evidence="5">
    <location>
        <begin position="14"/>
        <end position="36"/>
    </location>
</feature>
<keyword evidence="3 6" id="KW-1133">Transmembrane helix</keyword>
<evidence type="ECO:0000256" key="1">
    <source>
        <dbReference type="ARBA" id="ARBA00004141"/>
    </source>
</evidence>
<accession>A0A077WZP8</accession>
<feature type="transmembrane region" description="Helical" evidence="6">
    <location>
        <begin position="260"/>
        <end position="287"/>
    </location>
</feature>
<feature type="region of interest" description="Disordered" evidence="5">
    <location>
        <begin position="76"/>
        <end position="98"/>
    </location>
</feature>
<evidence type="ECO:0000256" key="5">
    <source>
        <dbReference type="SAM" id="MobiDB-lite"/>
    </source>
</evidence>
<proteinExistence type="predicted"/>
<dbReference type="AlphaFoldDB" id="A0A077WZP8"/>
<keyword evidence="4 6" id="KW-0472">Membrane</keyword>
<dbReference type="GO" id="GO:0055038">
    <property type="term" value="C:recycling endosome membrane"/>
    <property type="evidence" value="ECO:0007669"/>
    <property type="project" value="TreeGrafter"/>
</dbReference>
<feature type="transmembrane region" description="Helical" evidence="6">
    <location>
        <begin position="218"/>
        <end position="240"/>
    </location>
</feature>
<feature type="transmembrane region" description="Helical" evidence="6">
    <location>
        <begin position="155"/>
        <end position="175"/>
    </location>
</feature>
<dbReference type="GO" id="GO:0032588">
    <property type="term" value="C:trans-Golgi network membrane"/>
    <property type="evidence" value="ECO:0007669"/>
    <property type="project" value="TreeGrafter"/>
</dbReference>
<dbReference type="OrthoDB" id="242866at2759"/>